<evidence type="ECO:0000313" key="2">
    <source>
        <dbReference type="EMBL" id="EOY04159.1"/>
    </source>
</evidence>
<dbReference type="PANTHER" id="PTHR47723:SF13">
    <property type="entry name" value="PUTATIVE-RELATED"/>
    <property type="match status" value="1"/>
</dbReference>
<dbReference type="HOGENOM" id="CLU_812355_0_0_1"/>
<dbReference type="Proteomes" id="UP000026915">
    <property type="component" value="Chromosome 4"/>
</dbReference>
<evidence type="ECO:0000313" key="3">
    <source>
        <dbReference type="Proteomes" id="UP000026915"/>
    </source>
</evidence>
<dbReference type="AlphaFoldDB" id="A0A061EPC8"/>
<dbReference type="InterPro" id="IPR036397">
    <property type="entry name" value="RNaseH_sf"/>
</dbReference>
<dbReference type="eggNOG" id="KOG1075">
    <property type="taxonomic scope" value="Eukaryota"/>
</dbReference>
<dbReference type="Pfam" id="PF13456">
    <property type="entry name" value="RVT_3"/>
    <property type="match status" value="1"/>
</dbReference>
<name>A0A061EPC8_THECC</name>
<feature type="domain" description="RNase H type-1" evidence="1">
    <location>
        <begin position="40"/>
        <end position="109"/>
    </location>
</feature>
<dbReference type="InterPro" id="IPR044730">
    <property type="entry name" value="RNase_H-like_dom_plant"/>
</dbReference>
<sequence>MSISTRISFTELDSLIGSLVHKKETLVGWQTPLSGWVTLNTNGAFQHSIRKATTSGVIRCHEGFWINGFVINLGLHPSYRVELWGENYGLKLAWESRIRKLWHQVDNKMDLLTAIQEMLQRQWEVKVTHVYCEANTVSDFLANLGFSFDVSYVAHNTPAYWWSLDSDSEPREYRPGIATPRISDQSFHHRVYTWSVIKGAFGRVADIYISRKSYQDERIIGFAFIRVVPIKKMAKEGRKASIVDNRDTEKDRVRAIVSKSFKDVVLGNGIMHRRKNASVKITSEWSTKPTKQSTWETKSDGKMDEQLVEKGKNEVSHQDGRGVITINAIIIEEELTGTNFQK</sequence>
<dbReference type="InterPro" id="IPR002156">
    <property type="entry name" value="RNaseH_domain"/>
</dbReference>
<dbReference type="GO" id="GO:0004523">
    <property type="term" value="F:RNA-DNA hybrid ribonuclease activity"/>
    <property type="evidence" value="ECO:0007669"/>
    <property type="project" value="InterPro"/>
</dbReference>
<evidence type="ECO:0000259" key="1">
    <source>
        <dbReference type="Pfam" id="PF13456"/>
    </source>
</evidence>
<reference evidence="2 3" key="1">
    <citation type="journal article" date="2013" name="Genome Biol.">
        <title>The genome sequence of the most widely cultivated cacao type and its use to identify candidate genes regulating pod color.</title>
        <authorList>
            <person name="Motamayor J.C."/>
            <person name="Mockaitis K."/>
            <person name="Schmutz J."/>
            <person name="Haiminen N."/>
            <person name="Iii D.L."/>
            <person name="Cornejo O."/>
            <person name="Findley S.D."/>
            <person name="Zheng P."/>
            <person name="Utro F."/>
            <person name="Royaert S."/>
            <person name="Saski C."/>
            <person name="Jenkins J."/>
            <person name="Podicheti R."/>
            <person name="Zhao M."/>
            <person name="Scheffler B.E."/>
            <person name="Stack J.C."/>
            <person name="Feltus F.A."/>
            <person name="Mustiga G.M."/>
            <person name="Amores F."/>
            <person name="Phillips W."/>
            <person name="Marelli J.P."/>
            <person name="May G.D."/>
            <person name="Shapiro H."/>
            <person name="Ma J."/>
            <person name="Bustamante C.D."/>
            <person name="Schnell R.J."/>
            <person name="Main D."/>
            <person name="Gilbert D."/>
            <person name="Parida L."/>
            <person name="Kuhn D.N."/>
        </authorList>
    </citation>
    <scope>NUCLEOTIDE SEQUENCE [LARGE SCALE GENOMIC DNA]</scope>
    <source>
        <strain evidence="3">cv. Matina 1-6</strain>
    </source>
</reference>
<dbReference type="SUPFAM" id="SSF53098">
    <property type="entry name" value="Ribonuclease H-like"/>
    <property type="match status" value="1"/>
</dbReference>
<keyword evidence="3" id="KW-1185">Reference proteome</keyword>
<dbReference type="GO" id="GO:0003676">
    <property type="term" value="F:nucleic acid binding"/>
    <property type="evidence" value="ECO:0007669"/>
    <property type="project" value="InterPro"/>
</dbReference>
<gene>
    <name evidence="2" type="ORF">TCM_019420</name>
</gene>
<dbReference type="InParanoid" id="A0A061EPC8"/>
<dbReference type="Gene3D" id="3.30.420.10">
    <property type="entry name" value="Ribonuclease H-like superfamily/Ribonuclease H"/>
    <property type="match status" value="1"/>
</dbReference>
<dbReference type="PANTHER" id="PTHR47723">
    <property type="entry name" value="OS05G0353850 PROTEIN"/>
    <property type="match status" value="1"/>
</dbReference>
<dbReference type="InterPro" id="IPR012337">
    <property type="entry name" value="RNaseH-like_sf"/>
</dbReference>
<proteinExistence type="predicted"/>
<organism evidence="2 3">
    <name type="scientific">Theobroma cacao</name>
    <name type="common">Cacao</name>
    <name type="synonym">Cocoa</name>
    <dbReference type="NCBI Taxonomy" id="3641"/>
    <lineage>
        <taxon>Eukaryota</taxon>
        <taxon>Viridiplantae</taxon>
        <taxon>Streptophyta</taxon>
        <taxon>Embryophyta</taxon>
        <taxon>Tracheophyta</taxon>
        <taxon>Spermatophyta</taxon>
        <taxon>Magnoliopsida</taxon>
        <taxon>eudicotyledons</taxon>
        <taxon>Gunneridae</taxon>
        <taxon>Pentapetalae</taxon>
        <taxon>rosids</taxon>
        <taxon>malvids</taxon>
        <taxon>Malvales</taxon>
        <taxon>Malvaceae</taxon>
        <taxon>Byttnerioideae</taxon>
        <taxon>Theobroma</taxon>
    </lineage>
</organism>
<dbReference type="EMBL" id="CM001882">
    <property type="protein sequence ID" value="EOY04159.1"/>
    <property type="molecule type" value="Genomic_DNA"/>
</dbReference>
<dbReference type="InterPro" id="IPR053151">
    <property type="entry name" value="RNase_H-like"/>
</dbReference>
<dbReference type="Gramene" id="EOY04159">
    <property type="protein sequence ID" value="EOY04159"/>
    <property type="gene ID" value="TCM_019420"/>
</dbReference>
<protein>
    <recommendedName>
        <fullName evidence="1">RNase H type-1 domain-containing protein</fullName>
    </recommendedName>
</protein>
<dbReference type="CDD" id="cd06222">
    <property type="entry name" value="RNase_H_like"/>
    <property type="match status" value="1"/>
</dbReference>
<accession>A0A061EPC8</accession>